<feature type="binding site" evidence="4">
    <location>
        <position position="246"/>
    </location>
    <ligand>
        <name>pyridoxal 5'-phosphate</name>
        <dbReference type="ChEBI" id="CHEBI:597326"/>
    </ligand>
</feature>
<dbReference type="GO" id="GO:0030429">
    <property type="term" value="F:kynureninase activity"/>
    <property type="evidence" value="ECO:0007669"/>
    <property type="project" value="UniProtKB-UniRule"/>
</dbReference>
<dbReference type="UniPathway" id="UPA00334">
    <property type="reaction ID" value="UER00455"/>
</dbReference>
<evidence type="ECO:0000256" key="4">
    <source>
        <dbReference type="HAMAP-Rule" id="MF_01970"/>
    </source>
</evidence>
<dbReference type="GO" id="GO:0009435">
    <property type="term" value="P:NAD+ biosynthetic process"/>
    <property type="evidence" value="ECO:0007669"/>
    <property type="project" value="UniProtKB-UniRule"/>
</dbReference>
<dbReference type="Proteomes" id="UP000814003">
    <property type="component" value="Unassembled WGS sequence"/>
</dbReference>
<dbReference type="InterPro" id="IPR015424">
    <property type="entry name" value="PyrdxlP-dep_Trfase"/>
</dbReference>
<dbReference type="EMBL" id="JAAQYP010000009">
    <property type="protein sequence ID" value="NNA95015.1"/>
    <property type="molecule type" value="Genomic_DNA"/>
</dbReference>
<evidence type="ECO:0000313" key="8">
    <source>
        <dbReference type="EMBL" id="NNA95015.1"/>
    </source>
</evidence>
<dbReference type="PIRSF" id="PIRSF038800">
    <property type="entry name" value="KYNU"/>
    <property type="match status" value="1"/>
</dbReference>
<dbReference type="EC" id="3.7.1.3" evidence="4 5"/>
<organism evidence="8 9">
    <name type="scientific">Pseudomonas gessardii</name>
    <dbReference type="NCBI Taxonomy" id="78544"/>
    <lineage>
        <taxon>Bacteria</taxon>
        <taxon>Pseudomonadati</taxon>
        <taxon>Pseudomonadota</taxon>
        <taxon>Gammaproteobacteria</taxon>
        <taxon>Pseudomonadales</taxon>
        <taxon>Pseudomonadaceae</taxon>
        <taxon>Pseudomonas</taxon>
    </lineage>
</organism>
<dbReference type="InterPro" id="IPR015421">
    <property type="entry name" value="PyrdxlP-dep_Trfase_major"/>
</dbReference>
<comment type="pathway">
    <text evidence="4 6">Amino-acid degradation; L-kynurenine degradation; L-alanine and anthranilate from L-kynurenine: step 1/1.</text>
</comment>
<evidence type="ECO:0000313" key="7">
    <source>
        <dbReference type="EMBL" id="MCF5110013.1"/>
    </source>
</evidence>
<comment type="catalytic activity">
    <reaction evidence="4 6">
        <text>L-kynurenine + H2O = anthranilate + L-alanine + H(+)</text>
        <dbReference type="Rhea" id="RHEA:16813"/>
        <dbReference type="ChEBI" id="CHEBI:15377"/>
        <dbReference type="ChEBI" id="CHEBI:15378"/>
        <dbReference type="ChEBI" id="CHEBI:16567"/>
        <dbReference type="ChEBI" id="CHEBI:57959"/>
        <dbReference type="ChEBI" id="CHEBI:57972"/>
        <dbReference type="EC" id="3.7.1.3"/>
    </reaction>
</comment>
<feature type="binding site" evidence="4">
    <location>
        <position position="191"/>
    </location>
    <ligand>
        <name>pyridoxal 5'-phosphate</name>
        <dbReference type="ChEBI" id="CHEBI:597326"/>
    </ligand>
</feature>
<dbReference type="Pfam" id="PF22580">
    <property type="entry name" value="KYNU_C"/>
    <property type="match status" value="1"/>
</dbReference>
<feature type="binding site" evidence="4">
    <location>
        <begin position="122"/>
        <end position="125"/>
    </location>
    <ligand>
        <name>pyridoxal 5'-phosphate</name>
        <dbReference type="ChEBI" id="CHEBI:597326"/>
    </ligand>
</feature>
<keyword evidence="2 4" id="KW-0378">Hydrolase</keyword>
<dbReference type="InterPro" id="IPR015422">
    <property type="entry name" value="PyrdxlP-dep_Trfase_small"/>
</dbReference>
<dbReference type="GO" id="GO:0097053">
    <property type="term" value="P:L-kynurenine catabolic process"/>
    <property type="evidence" value="ECO:0007669"/>
    <property type="project" value="UniProtKB-UniRule"/>
</dbReference>
<evidence type="ECO:0000256" key="2">
    <source>
        <dbReference type="ARBA" id="ARBA00022801"/>
    </source>
</evidence>
<dbReference type="AlphaFoldDB" id="A0A7Y1MMK7"/>
<accession>A0A7Y1MMK7</accession>
<dbReference type="RefSeq" id="WP_083743024.1">
    <property type="nucleotide sequence ID" value="NZ_CBCRYT010000001.1"/>
</dbReference>
<evidence type="ECO:0000256" key="5">
    <source>
        <dbReference type="NCBIfam" id="TIGR01814"/>
    </source>
</evidence>
<comment type="function">
    <text evidence="4 6">Catalyzes the cleavage of L-kynurenine (L-Kyn) and L-3-hydroxykynurenine (L-3OHKyn) into anthranilic acid (AA) and 3-hydroxyanthranilic acid (3-OHAA), respectively.</text>
</comment>
<dbReference type="NCBIfam" id="TIGR01814">
    <property type="entry name" value="kynureninase"/>
    <property type="match status" value="1"/>
</dbReference>
<dbReference type="EMBL" id="WKED01000066">
    <property type="protein sequence ID" value="MCF5110013.1"/>
    <property type="molecule type" value="Genomic_DNA"/>
</dbReference>
<keyword evidence="1 4" id="KW-0662">Pyridine nucleotide biosynthesis</keyword>
<feature type="modified residue" description="N6-(pyridoxal phosphate)lysine" evidence="4">
    <location>
        <position position="217"/>
    </location>
</feature>
<feature type="binding site" evidence="4">
    <location>
        <position position="95"/>
    </location>
    <ligand>
        <name>pyridoxal 5'-phosphate</name>
        <dbReference type="ChEBI" id="CHEBI:597326"/>
    </ligand>
</feature>
<protein>
    <recommendedName>
        <fullName evidence="4 5">Kynureninase</fullName>
        <ecNumber evidence="4 5">3.7.1.3</ecNumber>
    </recommendedName>
    <alternativeName>
        <fullName evidence="4">L-kynurenine hydrolase</fullName>
    </alternativeName>
</protein>
<feature type="binding site" evidence="4">
    <location>
        <position position="162"/>
    </location>
    <ligand>
        <name>pyridoxal 5'-phosphate</name>
        <dbReference type="ChEBI" id="CHEBI:597326"/>
    </ligand>
</feature>
<dbReference type="GeneID" id="70100063"/>
<dbReference type="Gene3D" id="3.40.640.10">
    <property type="entry name" value="Type I PLP-dependent aspartate aminotransferase-like (Major domain)"/>
    <property type="match status" value="1"/>
</dbReference>
<comment type="catalytic activity">
    <reaction evidence="6">
        <text>3-hydroxy-L-kynurenine + H2O = 3-hydroxyanthranilate + L-alanine + H(+)</text>
        <dbReference type="Rhea" id="RHEA:25143"/>
        <dbReference type="ChEBI" id="CHEBI:15377"/>
        <dbReference type="ChEBI" id="CHEBI:15378"/>
        <dbReference type="ChEBI" id="CHEBI:36559"/>
        <dbReference type="ChEBI" id="CHEBI:57972"/>
        <dbReference type="ChEBI" id="CHEBI:58125"/>
        <dbReference type="EC" id="3.7.1.3"/>
    </reaction>
</comment>
<dbReference type="Proteomes" id="UP000542111">
    <property type="component" value="Unassembled WGS sequence"/>
</dbReference>
<comment type="subunit">
    <text evidence="4 6">Homodimer.</text>
</comment>
<gene>
    <name evidence="4 8" type="primary">kynU</name>
    <name evidence="7" type="ORF">GIW56_24670</name>
    <name evidence="8" type="ORF">HBO33_07560</name>
</gene>
<comment type="pathway">
    <text evidence="4 6">Cofactor biosynthesis; NAD(+) biosynthesis; quinolinate from L-kynurenine: step 2/3.</text>
</comment>
<sequence>MLGTENVAGTDPLASMRERFTIPEGVTYFDGNSLGLMPRSVGPKVSEVVEKQWAQGLIRSWNDAHWRDLATRTGEKVARLIGAGPGQVVACDSTSVNLFKVLVSAVRLRPGRTRIVTDIDSFPTDLYIINEVAKTHGLIVDAVPAASIPQALDVDVAAVVLTHVDYRTAHIHDMQAYTRACQAAGALMIWDLSHTAGAVPCELDACEVDFAIGCGYKYLNGGPGAPAYLYVAKRHIEQCEQPLTGWFGHRAPFDFDLEYAPAPGIERFFCGTHPVLGLSVLHNALDAFEGVNLQALRAKSTALTRHFMEAAQHRLAAHGFVIASPMDDAQRGSHVSLRHKAGYEIMQALQKRQIIGDFRLPDFMRFGFAPLYNNVDEVEHLVSALEEIMVNREWLVISGEERKAFT</sequence>
<evidence type="ECO:0000313" key="9">
    <source>
        <dbReference type="Proteomes" id="UP000542111"/>
    </source>
</evidence>
<dbReference type="GO" id="GO:0030170">
    <property type="term" value="F:pyridoxal phosphate binding"/>
    <property type="evidence" value="ECO:0007669"/>
    <property type="project" value="UniProtKB-UniRule"/>
</dbReference>
<feature type="binding site" evidence="4">
    <location>
        <position position="194"/>
    </location>
    <ligand>
        <name>pyridoxal 5'-phosphate</name>
        <dbReference type="ChEBI" id="CHEBI:597326"/>
    </ligand>
</feature>
<evidence type="ECO:0000256" key="6">
    <source>
        <dbReference type="PIRNR" id="PIRNR038800"/>
    </source>
</evidence>
<dbReference type="PANTHER" id="PTHR14084:SF0">
    <property type="entry name" value="KYNURENINASE"/>
    <property type="match status" value="1"/>
</dbReference>
<evidence type="ECO:0000313" key="10">
    <source>
        <dbReference type="Proteomes" id="UP000814003"/>
    </source>
</evidence>
<dbReference type="UniPathway" id="UPA00253">
    <property type="reaction ID" value="UER00329"/>
</dbReference>
<reference evidence="7 10" key="1">
    <citation type="submission" date="2019-11" db="EMBL/GenBank/DDBJ databases">
        <title>Epiphytic Pseudomonas syringae from cherry orchards.</title>
        <authorList>
            <person name="Hulin M.T."/>
        </authorList>
    </citation>
    <scope>NUCLEOTIDE SEQUENCE [LARGE SCALE GENOMIC DNA]</scope>
    <source>
        <strain evidence="7 10">PA-6-5B</strain>
    </source>
</reference>
<dbReference type="GO" id="GO:0019441">
    <property type="term" value="P:L-tryptophan catabolic process to kynurenine"/>
    <property type="evidence" value="ECO:0007669"/>
    <property type="project" value="TreeGrafter"/>
</dbReference>
<name>A0A7Y1MMK7_9PSED</name>
<comment type="cofactor">
    <cofactor evidence="4 6">
        <name>pyridoxal 5'-phosphate</name>
        <dbReference type="ChEBI" id="CHEBI:597326"/>
    </cofactor>
</comment>
<reference evidence="8 9" key="2">
    <citation type="journal article" date="2020" name="Front. Microbiol.">
        <title>Genetic Organization of the aprX-lipA2 Operon Affects the Proteolytic Potential of Pseudomonas Species in Milk.</title>
        <authorList>
            <person name="Maier C."/>
            <person name="Huptas C."/>
            <person name="von Neubeck M."/>
            <person name="Scherer S."/>
            <person name="Wenning M."/>
            <person name="Lucking G."/>
        </authorList>
    </citation>
    <scope>NUCLEOTIDE SEQUENCE [LARGE SCALE GENOMIC DNA]</scope>
    <source>
        <strain evidence="8 9">G4779</strain>
    </source>
</reference>
<feature type="binding site" evidence="4">
    <location>
        <position position="272"/>
    </location>
    <ligand>
        <name>pyridoxal 5'-phosphate</name>
        <dbReference type="ChEBI" id="CHEBI:597326"/>
    </ligand>
</feature>
<evidence type="ECO:0000256" key="3">
    <source>
        <dbReference type="ARBA" id="ARBA00022898"/>
    </source>
</evidence>
<comment type="caution">
    <text evidence="8">The sequence shown here is derived from an EMBL/GenBank/DDBJ whole genome shotgun (WGS) entry which is preliminary data.</text>
</comment>
<dbReference type="PANTHER" id="PTHR14084">
    <property type="entry name" value="KYNURENINASE"/>
    <property type="match status" value="1"/>
</dbReference>
<dbReference type="SUPFAM" id="SSF53383">
    <property type="entry name" value="PLP-dependent transferases"/>
    <property type="match status" value="1"/>
</dbReference>
<keyword evidence="3 4" id="KW-0663">Pyridoxal phosphate</keyword>
<dbReference type="HAMAP" id="MF_01970">
    <property type="entry name" value="Kynureninase"/>
    <property type="match status" value="1"/>
</dbReference>
<dbReference type="GO" id="GO:0019805">
    <property type="term" value="P:quinolinate biosynthetic process"/>
    <property type="evidence" value="ECO:0007669"/>
    <property type="project" value="UniProtKB-UniRule"/>
</dbReference>
<comment type="similarity">
    <text evidence="4 6">Belongs to the kynureninase family.</text>
</comment>
<dbReference type="Gene3D" id="3.90.1150.10">
    <property type="entry name" value="Aspartate Aminotransferase, domain 1"/>
    <property type="match status" value="1"/>
</dbReference>
<feature type="binding site" evidence="4">
    <location>
        <position position="94"/>
    </location>
    <ligand>
        <name>pyridoxal 5'-phosphate</name>
        <dbReference type="ChEBI" id="CHEBI:597326"/>
    </ligand>
</feature>
<dbReference type="GO" id="GO:0005737">
    <property type="term" value="C:cytoplasm"/>
    <property type="evidence" value="ECO:0007669"/>
    <property type="project" value="UniProtKB-UniRule"/>
</dbReference>
<dbReference type="GO" id="GO:0043420">
    <property type="term" value="P:anthranilate metabolic process"/>
    <property type="evidence" value="ECO:0007669"/>
    <property type="project" value="TreeGrafter"/>
</dbReference>
<feature type="binding site" evidence="4">
    <location>
        <position position="216"/>
    </location>
    <ligand>
        <name>pyridoxal 5'-phosphate</name>
        <dbReference type="ChEBI" id="CHEBI:597326"/>
    </ligand>
</feature>
<proteinExistence type="inferred from homology"/>
<dbReference type="OrthoDB" id="9812626at2"/>
<evidence type="ECO:0000256" key="1">
    <source>
        <dbReference type="ARBA" id="ARBA00022642"/>
    </source>
</evidence>
<keyword evidence="10" id="KW-1185">Reference proteome</keyword>
<dbReference type="InterPro" id="IPR010111">
    <property type="entry name" value="Kynureninase"/>
</dbReference>